<comment type="function">
    <text evidence="9">Acts as one of several non-catalytic accessory components of the cytoplasmic dynein 1 complex that are thought to be involved in linking dynein to cargos and to adapter proteins that regulate dynein function. Cytoplasmic dynein 1 acts as a motor for the intracellular retrograde motility of vesicles and organelles along microtubules.</text>
</comment>
<reference evidence="12 13" key="1">
    <citation type="journal article" date="2018" name="Nat. Ecol. Evol.">
        <title>Genomic signatures of mitonuclear coevolution across populations of Tigriopus californicus.</title>
        <authorList>
            <person name="Barreto F.S."/>
            <person name="Watson E.T."/>
            <person name="Lima T.G."/>
            <person name="Willett C.S."/>
            <person name="Edmands S."/>
            <person name="Li W."/>
            <person name="Burton R.S."/>
        </authorList>
    </citation>
    <scope>NUCLEOTIDE SEQUENCE [LARGE SCALE GENOMIC DNA]</scope>
    <source>
        <strain evidence="12 13">San Diego</strain>
    </source>
</reference>
<dbReference type="PANTHER" id="PTHR10779">
    <property type="entry name" value="DYNEIN LIGHT CHAIN ROADBLOCK"/>
    <property type="match status" value="1"/>
</dbReference>
<dbReference type="EMBL" id="VCGU01000003">
    <property type="protein sequence ID" value="TRY78296.1"/>
    <property type="molecule type" value="Genomic_DNA"/>
</dbReference>
<dbReference type="GO" id="GO:0005874">
    <property type="term" value="C:microtubule"/>
    <property type="evidence" value="ECO:0007669"/>
    <property type="project" value="UniProtKB-UniRule"/>
</dbReference>
<evidence type="ECO:0000259" key="11">
    <source>
        <dbReference type="SMART" id="SM00960"/>
    </source>
</evidence>
<organism evidence="12 13">
    <name type="scientific">Tigriopus californicus</name>
    <name type="common">Marine copepod</name>
    <dbReference type="NCBI Taxonomy" id="6832"/>
    <lineage>
        <taxon>Eukaryota</taxon>
        <taxon>Metazoa</taxon>
        <taxon>Ecdysozoa</taxon>
        <taxon>Arthropoda</taxon>
        <taxon>Crustacea</taxon>
        <taxon>Multicrustacea</taxon>
        <taxon>Hexanauplia</taxon>
        <taxon>Copepoda</taxon>
        <taxon>Harpacticoida</taxon>
        <taxon>Harpacticidae</taxon>
        <taxon>Tigriopus</taxon>
    </lineage>
</organism>
<dbReference type="GO" id="GO:0045505">
    <property type="term" value="F:dynein intermediate chain binding"/>
    <property type="evidence" value="ECO:0007669"/>
    <property type="project" value="UniProtKB-UniRule"/>
</dbReference>
<accession>A0A553PKT7</accession>
<dbReference type="OMA" id="EYMLITI"/>
<sequence>MATSELPITHDLDEILRRISDIKHIAGVVVVNKEGVTVKSTLDNSLTAMYSVLVSSLATRAKSIIRDLDPTNELTYLRIKSKKHEVLVAPDEEYILIVVQNPPEPLNS</sequence>
<dbReference type="InterPro" id="IPR004942">
    <property type="entry name" value="Roadblock/LAMTOR2_dom"/>
</dbReference>
<name>A0A553PKT7_TIGCA</name>
<dbReference type="Pfam" id="PF03259">
    <property type="entry name" value="Robl_LC7"/>
    <property type="match status" value="1"/>
</dbReference>
<proteinExistence type="inferred from homology"/>
<dbReference type="GO" id="GO:0005868">
    <property type="term" value="C:cytoplasmic dynein complex"/>
    <property type="evidence" value="ECO:0007669"/>
    <property type="project" value="UniProtKB-UniRule"/>
</dbReference>
<keyword evidence="3 10" id="KW-0813">Transport</keyword>
<keyword evidence="7 10" id="KW-0505">Motor protein</keyword>
<evidence type="ECO:0000313" key="13">
    <source>
        <dbReference type="Proteomes" id="UP000318571"/>
    </source>
</evidence>
<dbReference type="SUPFAM" id="SSF103196">
    <property type="entry name" value="Roadblock/LC7 domain"/>
    <property type="match status" value="1"/>
</dbReference>
<gene>
    <name evidence="12" type="ORF">TCAL_06897</name>
</gene>
<dbReference type="SMART" id="SM00960">
    <property type="entry name" value="Robl_LC7"/>
    <property type="match status" value="1"/>
</dbReference>
<evidence type="ECO:0000256" key="1">
    <source>
        <dbReference type="ARBA" id="ARBA00004245"/>
    </source>
</evidence>
<keyword evidence="8 10" id="KW-0206">Cytoskeleton</keyword>
<evidence type="ECO:0000256" key="8">
    <source>
        <dbReference type="ARBA" id="ARBA00023212"/>
    </source>
</evidence>
<comment type="similarity">
    <text evidence="2 10">Belongs to the GAMAD family.</text>
</comment>
<evidence type="ECO:0000256" key="5">
    <source>
        <dbReference type="ARBA" id="ARBA00022701"/>
    </source>
</evidence>
<evidence type="ECO:0000256" key="6">
    <source>
        <dbReference type="ARBA" id="ARBA00023017"/>
    </source>
</evidence>
<dbReference type="AlphaFoldDB" id="A0A553PKT7"/>
<dbReference type="FunFam" id="3.30.450.30:FF:000009">
    <property type="entry name" value="Dynein light chain roadblock"/>
    <property type="match status" value="1"/>
</dbReference>
<comment type="subcellular location">
    <subcellularLocation>
        <location evidence="1 10">Cytoplasm</location>
        <location evidence="1 10">Cytoskeleton</location>
    </subcellularLocation>
</comment>
<dbReference type="PIRSF" id="PIRSF009998">
    <property type="entry name" value="DLC7"/>
    <property type="match status" value="1"/>
</dbReference>
<dbReference type="InterPro" id="IPR016561">
    <property type="entry name" value="DYNLRB1/2"/>
</dbReference>
<evidence type="ECO:0000256" key="3">
    <source>
        <dbReference type="ARBA" id="ARBA00022448"/>
    </source>
</evidence>
<dbReference type="Proteomes" id="UP000318571">
    <property type="component" value="Chromosome 11"/>
</dbReference>
<keyword evidence="5 10" id="KW-0493">Microtubule</keyword>
<comment type="caution">
    <text evidence="12">The sequence shown here is derived from an EMBL/GenBank/DDBJ whole genome shotgun (WGS) entry which is preliminary data.</text>
</comment>
<evidence type="ECO:0000313" key="12">
    <source>
        <dbReference type="EMBL" id="TRY78296.1"/>
    </source>
</evidence>
<dbReference type="GO" id="GO:0007018">
    <property type="term" value="P:microtubule-based movement"/>
    <property type="evidence" value="ECO:0007669"/>
    <property type="project" value="UniProtKB-UniRule"/>
</dbReference>
<evidence type="ECO:0000256" key="7">
    <source>
        <dbReference type="ARBA" id="ARBA00023175"/>
    </source>
</evidence>
<dbReference type="GO" id="GO:0005737">
    <property type="term" value="C:cytoplasm"/>
    <property type="evidence" value="ECO:0007669"/>
    <property type="project" value="UniProtKB-UniRule"/>
</dbReference>
<evidence type="ECO:0000256" key="2">
    <source>
        <dbReference type="ARBA" id="ARBA00007191"/>
    </source>
</evidence>
<evidence type="ECO:0000256" key="9">
    <source>
        <dbReference type="ARBA" id="ARBA00025362"/>
    </source>
</evidence>
<dbReference type="STRING" id="6832.A0A553PKT7"/>
<keyword evidence="4 10" id="KW-0963">Cytoplasm</keyword>
<protein>
    <recommendedName>
        <fullName evidence="10">Dynein light chain roadblock</fullName>
    </recommendedName>
</protein>
<keyword evidence="13" id="KW-1185">Reference proteome</keyword>
<dbReference type="Gene3D" id="3.30.450.30">
    <property type="entry name" value="Dynein light chain 2a, cytoplasmic"/>
    <property type="match status" value="1"/>
</dbReference>
<evidence type="ECO:0000256" key="10">
    <source>
        <dbReference type="PIRNR" id="PIRNR009998"/>
    </source>
</evidence>
<keyword evidence="6 10" id="KW-0243">Dynein</keyword>
<feature type="domain" description="Roadblock/LAMTOR2" evidence="11">
    <location>
        <begin position="12"/>
        <end position="100"/>
    </location>
</feature>
<evidence type="ECO:0000256" key="4">
    <source>
        <dbReference type="ARBA" id="ARBA00022490"/>
    </source>
</evidence>